<sequence>MNQPGVEMEVNSEDGRNLEEIILFQKFKAFLAKEKGKEVINQEHNEQSFSVEQSLKINEEALLEEIVKYREGIGREIYTLMKETRYQGVQITTTENEQAKRDTEIEVKDMEVENFEKVSNHNPTNQAIEKDRNVKQGVKEIEQQRKELYGEHTSKNKEVMVTIEEGQERKDQGDDSKLQYFVVFPEESEEERAEDKHREEPEENQKRGMELAIIMESTFSFKRKRQEKEDANQNGQGYNAKGEFDMNREGSKRRKENQNTYKAGVASLIMPHQEP</sequence>
<dbReference type="Proteomes" id="UP001341840">
    <property type="component" value="Unassembled WGS sequence"/>
</dbReference>
<evidence type="ECO:0000256" key="1">
    <source>
        <dbReference type="SAM" id="MobiDB-lite"/>
    </source>
</evidence>
<evidence type="ECO:0000313" key="3">
    <source>
        <dbReference type="Proteomes" id="UP001341840"/>
    </source>
</evidence>
<accession>A0ABU6W8N1</accession>
<name>A0ABU6W8N1_9FABA</name>
<gene>
    <name evidence="2" type="ORF">PIB30_026312</name>
</gene>
<feature type="compositionally biased region" description="Basic and acidic residues" evidence="1">
    <location>
        <begin position="193"/>
        <end position="209"/>
    </location>
</feature>
<proteinExistence type="predicted"/>
<reference evidence="2 3" key="1">
    <citation type="journal article" date="2023" name="Plants (Basel)">
        <title>Bridging the Gap: Combining Genomics and Transcriptomics Approaches to Understand Stylosanthes scabra, an Orphan Legume from the Brazilian Caatinga.</title>
        <authorList>
            <person name="Ferreira-Neto J.R.C."/>
            <person name="da Silva M.D."/>
            <person name="Binneck E."/>
            <person name="de Melo N.F."/>
            <person name="da Silva R.H."/>
            <person name="de Melo A.L.T.M."/>
            <person name="Pandolfi V."/>
            <person name="Bustamante F.O."/>
            <person name="Brasileiro-Vidal A.C."/>
            <person name="Benko-Iseppon A.M."/>
        </authorList>
    </citation>
    <scope>NUCLEOTIDE SEQUENCE [LARGE SCALE GENOMIC DNA]</scope>
    <source>
        <tissue evidence="2">Leaves</tissue>
    </source>
</reference>
<evidence type="ECO:0000313" key="2">
    <source>
        <dbReference type="EMBL" id="MED6182197.1"/>
    </source>
</evidence>
<dbReference type="EMBL" id="JASCZI010181341">
    <property type="protein sequence ID" value="MED6182197.1"/>
    <property type="molecule type" value="Genomic_DNA"/>
</dbReference>
<organism evidence="2 3">
    <name type="scientific">Stylosanthes scabra</name>
    <dbReference type="NCBI Taxonomy" id="79078"/>
    <lineage>
        <taxon>Eukaryota</taxon>
        <taxon>Viridiplantae</taxon>
        <taxon>Streptophyta</taxon>
        <taxon>Embryophyta</taxon>
        <taxon>Tracheophyta</taxon>
        <taxon>Spermatophyta</taxon>
        <taxon>Magnoliopsida</taxon>
        <taxon>eudicotyledons</taxon>
        <taxon>Gunneridae</taxon>
        <taxon>Pentapetalae</taxon>
        <taxon>rosids</taxon>
        <taxon>fabids</taxon>
        <taxon>Fabales</taxon>
        <taxon>Fabaceae</taxon>
        <taxon>Papilionoideae</taxon>
        <taxon>50 kb inversion clade</taxon>
        <taxon>dalbergioids sensu lato</taxon>
        <taxon>Dalbergieae</taxon>
        <taxon>Pterocarpus clade</taxon>
        <taxon>Stylosanthes</taxon>
    </lineage>
</organism>
<feature type="region of interest" description="Disordered" evidence="1">
    <location>
        <begin position="185"/>
        <end position="275"/>
    </location>
</feature>
<protein>
    <submittedName>
        <fullName evidence="2">Uncharacterized protein</fullName>
    </submittedName>
</protein>
<keyword evidence="3" id="KW-1185">Reference proteome</keyword>
<comment type="caution">
    <text evidence="2">The sequence shown here is derived from an EMBL/GenBank/DDBJ whole genome shotgun (WGS) entry which is preliminary data.</text>
</comment>